<sequence length="54" mass="5684">MTDRVGELVGGPAQGGHTEFVAADEVLDGLHGEVLAHVTVSSWGMASPLRSPWR</sequence>
<proteinExistence type="predicted"/>
<comment type="caution">
    <text evidence="1">The sequence shown here is derived from an EMBL/GenBank/DDBJ whole genome shotgun (WGS) entry which is preliminary data.</text>
</comment>
<evidence type="ECO:0000313" key="1">
    <source>
        <dbReference type="EMBL" id="EWC64459.1"/>
    </source>
</evidence>
<accession>W7JEQ4</accession>
<dbReference type="Proteomes" id="UP000019277">
    <property type="component" value="Unassembled WGS sequence"/>
</dbReference>
<reference evidence="1 2" key="1">
    <citation type="journal article" date="2014" name="Genome Announc.">
        <title>Draft Genome Sequence of the Antitrypanosomally Active Sponge-Associated Bacterium Actinokineospora sp. Strain EG49.</title>
        <authorList>
            <person name="Harjes J."/>
            <person name="Ryu T."/>
            <person name="Abdelmohsen U.R."/>
            <person name="Moitinho-Silva L."/>
            <person name="Horn H."/>
            <person name="Ravasi T."/>
            <person name="Hentschel U."/>
        </authorList>
    </citation>
    <scope>NUCLEOTIDE SEQUENCE [LARGE SCALE GENOMIC DNA]</scope>
    <source>
        <strain evidence="1 2">EG49</strain>
    </source>
</reference>
<dbReference type="EMBL" id="AYXG01000004">
    <property type="protein sequence ID" value="EWC64459.1"/>
    <property type="molecule type" value="Genomic_DNA"/>
</dbReference>
<evidence type="ECO:0000313" key="2">
    <source>
        <dbReference type="Proteomes" id="UP000019277"/>
    </source>
</evidence>
<dbReference type="OrthoDB" id="9814256at2"/>
<gene>
    <name evidence="1" type="ORF">UO65_0066</name>
</gene>
<protein>
    <submittedName>
        <fullName evidence="1">Phosphate transport system regulatory protein PhoU</fullName>
    </submittedName>
</protein>
<keyword evidence="2" id="KW-1185">Reference proteome</keyword>
<dbReference type="RefSeq" id="WP_161784396.1">
    <property type="nucleotide sequence ID" value="NZ_AYXG01000004.1"/>
</dbReference>
<organism evidence="1 2">
    <name type="scientific">Actinokineospora spheciospongiae</name>
    <dbReference type="NCBI Taxonomy" id="909613"/>
    <lineage>
        <taxon>Bacteria</taxon>
        <taxon>Bacillati</taxon>
        <taxon>Actinomycetota</taxon>
        <taxon>Actinomycetes</taxon>
        <taxon>Pseudonocardiales</taxon>
        <taxon>Pseudonocardiaceae</taxon>
        <taxon>Actinokineospora</taxon>
    </lineage>
</organism>
<dbReference type="AlphaFoldDB" id="W7JEQ4"/>
<name>W7JEQ4_9PSEU</name>